<accession>A0A2B7Z1V0</accession>
<feature type="domain" description="DUF7779" evidence="1">
    <location>
        <begin position="241"/>
        <end position="319"/>
    </location>
</feature>
<evidence type="ECO:0000259" key="1">
    <source>
        <dbReference type="Pfam" id="PF25000"/>
    </source>
</evidence>
<dbReference type="Pfam" id="PF25000">
    <property type="entry name" value="DUF7779"/>
    <property type="match status" value="1"/>
</dbReference>
<keyword evidence="3" id="KW-1185">Reference proteome</keyword>
<organism evidence="2 3">
    <name type="scientific">Polytolypa hystricis (strain UAMH7299)</name>
    <dbReference type="NCBI Taxonomy" id="1447883"/>
    <lineage>
        <taxon>Eukaryota</taxon>
        <taxon>Fungi</taxon>
        <taxon>Dikarya</taxon>
        <taxon>Ascomycota</taxon>
        <taxon>Pezizomycotina</taxon>
        <taxon>Eurotiomycetes</taxon>
        <taxon>Eurotiomycetidae</taxon>
        <taxon>Onygenales</taxon>
        <taxon>Onygenales incertae sedis</taxon>
        <taxon>Polytolypa</taxon>
    </lineage>
</organism>
<dbReference type="Proteomes" id="UP000224634">
    <property type="component" value="Unassembled WGS sequence"/>
</dbReference>
<protein>
    <recommendedName>
        <fullName evidence="1">DUF7779 domain-containing protein</fullName>
    </recommendedName>
</protein>
<dbReference type="EMBL" id="PDNA01000009">
    <property type="protein sequence ID" value="PGH27213.1"/>
    <property type="molecule type" value="Genomic_DNA"/>
</dbReference>
<dbReference type="STRING" id="1447883.A0A2B7Z1V0"/>
<evidence type="ECO:0000313" key="2">
    <source>
        <dbReference type="EMBL" id="PGH27213.1"/>
    </source>
</evidence>
<dbReference type="AlphaFoldDB" id="A0A2B7Z1V0"/>
<sequence>MKSLGCKVEAFKGYYSACRGNRDQIKEACFDIQTQLVGFFTSAVKSMRGEVEETNYNNCDRQDDPRLLLQRRFTTTNQELIEKLAQVEKLIAAGPSGPDHHSFFEDLLSGLTLVYDNVESAELLMPYWPEASHGKAIITTRNHSLAYEPATSGLEISSWDAKTGSEFLLFLLKRNIGSDILAEGDSAIELSRKLSGHALGISHMAGLIHQRSWSIAKFMQIYLKDPRQTHQSELQAVWDSSFATLGTDSRAFLGIASFLASENIPQLLFEFEEDSCLPEDLGFCTDEFKFSEATEPLLTFVLIKRDRDDRVFSCHRMVPTQFRYFLPLDERQKAFDNAVALVYHAFPKQSGEINQNQLYQQWTQCNRCLQHVLSLKDNFKEERRLARSFKASPLFCELLKDYLEDVCEVNLLAVETLDDNEQTTDITASTLSCQASMYESTGKVQNAIELNTKGYEM</sequence>
<evidence type="ECO:0000313" key="3">
    <source>
        <dbReference type="Proteomes" id="UP000224634"/>
    </source>
</evidence>
<name>A0A2B7Z1V0_POLH7</name>
<reference evidence="2 3" key="1">
    <citation type="submission" date="2017-10" db="EMBL/GenBank/DDBJ databases">
        <title>Comparative genomics in systemic dimorphic fungi from Ajellomycetaceae.</title>
        <authorList>
            <person name="Munoz J.F."/>
            <person name="Mcewen J.G."/>
            <person name="Clay O.K."/>
            <person name="Cuomo C.A."/>
        </authorList>
    </citation>
    <scope>NUCLEOTIDE SEQUENCE [LARGE SCALE GENOMIC DNA]</scope>
    <source>
        <strain evidence="2 3">UAMH7299</strain>
    </source>
</reference>
<proteinExistence type="predicted"/>
<dbReference type="InterPro" id="IPR056681">
    <property type="entry name" value="DUF7779"/>
</dbReference>
<gene>
    <name evidence="2" type="ORF">AJ80_01170</name>
</gene>
<comment type="caution">
    <text evidence="2">The sequence shown here is derived from an EMBL/GenBank/DDBJ whole genome shotgun (WGS) entry which is preliminary data.</text>
</comment>
<dbReference type="OrthoDB" id="4196780at2759"/>